<evidence type="ECO:0000256" key="1">
    <source>
        <dbReference type="SAM" id="MobiDB-lite"/>
    </source>
</evidence>
<dbReference type="Proteomes" id="UP000625711">
    <property type="component" value="Unassembled WGS sequence"/>
</dbReference>
<gene>
    <name evidence="2" type="ORF">GWI33_001191</name>
</gene>
<reference evidence="2" key="1">
    <citation type="submission" date="2020-08" db="EMBL/GenBank/DDBJ databases">
        <title>Genome sequencing and assembly of the red palm weevil Rhynchophorus ferrugineus.</title>
        <authorList>
            <person name="Dias G.B."/>
            <person name="Bergman C.M."/>
            <person name="Manee M."/>
        </authorList>
    </citation>
    <scope>NUCLEOTIDE SEQUENCE</scope>
    <source>
        <strain evidence="2">AA-2017</strain>
        <tissue evidence="2">Whole larva</tissue>
    </source>
</reference>
<dbReference type="AlphaFoldDB" id="A0A834HLD5"/>
<keyword evidence="3" id="KW-1185">Reference proteome</keyword>
<evidence type="ECO:0000313" key="3">
    <source>
        <dbReference type="Proteomes" id="UP000625711"/>
    </source>
</evidence>
<feature type="region of interest" description="Disordered" evidence="1">
    <location>
        <begin position="29"/>
        <end position="59"/>
    </location>
</feature>
<feature type="non-terminal residue" evidence="2">
    <location>
        <position position="59"/>
    </location>
</feature>
<sequence>MFVLRILTSNETIGKKLNFSSPFRRSFAVEKTDRNSASTRSSEKEKIGETNSVSQNMSR</sequence>
<accession>A0A834HLD5</accession>
<comment type="caution">
    <text evidence="2">The sequence shown here is derived from an EMBL/GenBank/DDBJ whole genome shotgun (WGS) entry which is preliminary data.</text>
</comment>
<feature type="compositionally biased region" description="Polar residues" evidence="1">
    <location>
        <begin position="49"/>
        <end position="59"/>
    </location>
</feature>
<evidence type="ECO:0000313" key="2">
    <source>
        <dbReference type="EMBL" id="KAF7263768.1"/>
    </source>
</evidence>
<name>A0A834HLD5_RHYFE</name>
<protein>
    <submittedName>
        <fullName evidence="2">Uncharacterized protein</fullName>
    </submittedName>
</protein>
<dbReference type="EMBL" id="JAACXV010019595">
    <property type="protein sequence ID" value="KAF7263768.1"/>
    <property type="molecule type" value="Genomic_DNA"/>
</dbReference>
<proteinExistence type="predicted"/>
<organism evidence="2 3">
    <name type="scientific">Rhynchophorus ferrugineus</name>
    <name type="common">Red palm weevil</name>
    <name type="synonym">Curculio ferrugineus</name>
    <dbReference type="NCBI Taxonomy" id="354439"/>
    <lineage>
        <taxon>Eukaryota</taxon>
        <taxon>Metazoa</taxon>
        <taxon>Ecdysozoa</taxon>
        <taxon>Arthropoda</taxon>
        <taxon>Hexapoda</taxon>
        <taxon>Insecta</taxon>
        <taxon>Pterygota</taxon>
        <taxon>Neoptera</taxon>
        <taxon>Endopterygota</taxon>
        <taxon>Coleoptera</taxon>
        <taxon>Polyphaga</taxon>
        <taxon>Cucujiformia</taxon>
        <taxon>Curculionidae</taxon>
        <taxon>Dryophthorinae</taxon>
        <taxon>Rhynchophorus</taxon>
    </lineage>
</organism>